<protein>
    <submittedName>
        <fullName evidence="1">Uncharacterized protein</fullName>
    </submittedName>
</protein>
<dbReference type="AlphaFoldDB" id="A0A0B7P0D8"/>
<accession>A0A0B7P0D8</accession>
<dbReference type="EMBL" id="LM676423">
    <property type="protein sequence ID" value="CEP26738.1"/>
    <property type="molecule type" value="Genomic_DNA"/>
</dbReference>
<gene>
    <name evidence="1" type="ORF">PFCIRM138_09655</name>
</gene>
<organism evidence="1">
    <name type="scientific">Propionibacterium freudenreichii subsp. freudenreichii</name>
    <dbReference type="NCBI Taxonomy" id="66712"/>
    <lineage>
        <taxon>Bacteria</taxon>
        <taxon>Bacillati</taxon>
        <taxon>Actinomycetota</taxon>
        <taxon>Actinomycetes</taxon>
        <taxon>Propionibacteriales</taxon>
        <taxon>Propionibacteriaceae</taxon>
        <taxon>Propionibacterium</taxon>
    </lineage>
</organism>
<reference evidence="1" key="1">
    <citation type="submission" date="2014-08" db="EMBL/GenBank/DDBJ databases">
        <authorList>
            <person name="Falentin Helene"/>
        </authorList>
    </citation>
    <scope>NUCLEOTIDE SEQUENCE</scope>
</reference>
<evidence type="ECO:0000313" key="1">
    <source>
        <dbReference type="EMBL" id="CEP26738.1"/>
    </source>
</evidence>
<name>A0A0B7P0D8_PROFF</name>
<proteinExistence type="predicted"/>
<sequence>MVEKVCGAVTKMICGCVCFNPVFSDSTGGH</sequence>